<organism evidence="3 4">
    <name type="scientific">Riccia fluitans</name>
    <dbReference type="NCBI Taxonomy" id="41844"/>
    <lineage>
        <taxon>Eukaryota</taxon>
        <taxon>Viridiplantae</taxon>
        <taxon>Streptophyta</taxon>
        <taxon>Embryophyta</taxon>
        <taxon>Marchantiophyta</taxon>
        <taxon>Marchantiopsida</taxon>
        <taxon>Marchantiidae</taxon>
        <taxon>Marchantiales</taxon>
        <taxon>Ricciaceae</taxon>
        <taxon>Riccia</taxon>
    </lineage>
</organism>
<sequence>MQKEMKSLNDNKTWELVELPKGKQVIACRWVYKRKEGSRTGEKIFKVRLVAKGFTQRKGVDYNEVFAPVAKYSTIRLLLSLVCMFGLVLDQMDVVTAFLYGLLDEEIFM</sequence>
<feature type="domain" description="Reverse transcriptase Ty1/copia-type" evidence="2">
    <location>
        <begin position="11"/>
        <end position="109"/>
    </location>
</feature>
<comment type="caution">
    <text evidence="3">The sequence shown here is derived from an EMBL/GenBank/DDBJ whole genome shotgun (WGS) entry which is preliminary data.</text>
</comment>
<keyword evidence="1" id="KW-0812">Transmembrane</keyword>
<evidence type="ECO:0000313" key="3">
    <source>
        <dbReference type="EMBL" id="KAL2653777.1"/>
    </source>
</evidence>
<evidence type="ECO:0000259" key="2">
    <source>
        <dbReference type="Pfam" id="PF07727"/>
    </source>
</evidence>
<keyword evidence="1" id="KW-0472">Membrane</keyword>
<dbReference type="AlphaFoldDB" id="A0ABD1ZQP9"/>
<dbReference type="InterPro" id="IPR013103">
    <property type="entry name" value="RVT_2"/>
</dbReference>
<name>A0ABD1ZQP9_9MARC</name>
<keyword evidence="4" id="KW-1185">Reference proteome</keyword>
<dbReference type="Pfam" id="PF07727">
    <property type="entry name" value="RVT_2"/>
    <property type="match status" value="1"/>
</dbReference>
<accession>A0ABD1ZQP9</accession>
<dbReference type="Proteomes" id="UP001605036">
    <property type="component" value="Unassembled WGS sequence"/>
</dbReference>
<evidence type="ECO:0000313" key="4">
    <source>
        <dbReference type="Proteomes" id="UP001605036"/>
    </source>
</evidence>
<dbReference type="EMBL" id="JBHFFA010000001">
    <property type="protein sequence ID" value="KAL2653777.1"/>
    <property type="molecule type" value="Genomic_DNA"/>
</dbReference>
<gene>
    <name evidence="3" type="ORF">R1flu_021905</name>
</gene>
<protein>
    <recommendedName>
        <fullName evidence="2">Reverse transcriptase Ty1/copia-type domain-containing protein</fullName>
    </recommendedName>
</protein>
<evidence type="ECO:0000256" key="1">
    <source>
        <dbReference type="SAM" id="Phobius"/>
    </source>
</evidence>
<feature type="transmembrane region" description="Helical" evidence="1">
    <location>
        <begin position="77"/>
        <end position="103"/>
    </location>
</feature>
<reference evidence="3 4" key="1">
    <citation type="submission" date="2024-09" db="EMBL/GenBank/DDBJ databases">
        <title>Chromosome-scale assembly of Riccia fluitans.</title>
        <authorList>
            <person name="Paukszto L."/>
            <person name="Sawicki J."/>
            <person name="Karawczyk K."/>
            <person name="Piernik-Szablinska J."/>
            <person name="Szczecinska M."/>
            <person name="Mazdziarz M."/>
        </authorList>
    </citation>
    <scope>NUCLEOTIDE SEQUENCE [LARGE SCALE GENOMIC DNA]</scope>
    <source>
        <strain evidence="3">Rf_01</strain>
        <tissue evidence="3">Aerial parts of the thallus</tissue>
    </source>
</reference>
<proteinExistence type="predicted"/>
<keyword evidence="1" id="KW-1133">Transmembrane helix</keyword>